<sequence length="58" mass="6801">MHRTDKLMDVSLNVVGKATAHYHNIRRAVHRNSEQIDKSFRSIDQARTLIETARRSLR</sequence>
<dbReference type="HOGENOM" id="CLU_2975060_0_0_9"/>
<dbReference type="PATRIC" id="fig|1036673.3.peg.3878"/>
<dbReference type="AlphaFoldDB" id="F8FHN2"/>
<dbReference type="Proteomes" id="UP000006620">
    <property type="component" value="Chromosome"/>
</dbReference>
<accession>F8FHN2</accession>
<protein>
    <submittedName>
        <fullName evidence="1">Uncharacterized protein</fullName>
    </submittedName>
</protein>
<dbReference type="KEGG" id="pms:KNP414_04207"/>
<gene>
    <name evidence="1" type="ordered locus">KNP414_04207</name>
</gene>
<name>F8FHN2_PAEMK</name>
<reference evidence="2" key="1">
    <citation type="submission" date="2011-06" db="EMBL/GenBank/DDBJ databases">
        <title>Complete genome sequence of Paenibacillus mucilaginosus KNP414.</title>
        <authorList>
            <person name="Wang J."/>
            <person name="Hu S."/>
            <person name="Hu X."/>
            <person name="Zhang B."/>
            <person name="Dong D."/>
            <person name="Zhang S."/>
            <person name="Zhao K."/>
            <person name="Wu D."/>
        </authorList>
    </citation>
    <scope>NUCLEOTIDE SEQUENCE [LARGE SCALE GENOMIC DNA]</scope>
    <source>
        <strain evidence="2">KNP414</strain>
    </source>
</reference>
<dbReference type="EMBL" id="CP002869">
    <property type="protein sequence ID" value="AEI42739.1"/>
    <property type="molecule type" value="Genomic_DNA"/>
</dbReference>
<reference evidence="1 2" key="2">
    <citation type="journal article" date="2013" name="Genome Announc.">
        <title>Genome Sequence of Growth-Improving Paenibacillus mucilaginosus Strain KNP414.</title>
        <authorList>
            <person name="Lu J.J."/>
            <person name="Wang J.F."/>
            <person name="Hu X.F."/>
        </authorList>
    </citation>
    <scope>NUCLEOTIDE SEQUENCE [LARGE SCALE GENOMIC DNA]</scope>
    <source>
        <strain evidence="1 2">KNP414</strain>
    </source>
</reference>
<evidence type="ECO:0000313" key="1">
    <source>
        <dbReference type="EMBL" id="AEI42739.1"/>
    </source>
</evidence>
<organism evidence="1 2">
    <name type="scientific">Paenibacillus mucilaginosus (strain KNP414)</name>
    <dbReference type="NCBI Taxonomy" id="1036673"/>
    <lineage>
        <taxon>Bacteria</taxon>
        <taxon>Bacillati</taxon>
        <taxon>Bacillota</taxon>
        <taxon>Bacilli</taxon>
        <taxon>Bacillales</taxon>
        <taxon>Paenibacillaceae</taxon>
        <taxon>Paenibacillus</taxon>
    </lineage>
</organism>
<proteinExistence type="predicted"/>
<evidence type="ECO:0000313" key="2">
    <source>
        <dbReference type="Proteomes" id="UP000006620"/>
    </source>
</evidence>